<dbReference type="InterPro" id="IPR025196">
    <property type="entry name" value="DUF4126"/>
</dbReference>
<dbReference type="RefSeq" id="WP_009780506.1">
    <property type="nucleotide sequence ID" value="NZ_CH672395.1"/>
</dbReference>
<name>A3XN65_LEEBM</name>
<organism evidence="3 4">
    <name type="scientific">Leeuwenhoekiella blandensis (strain CECT 7118 / CCUG 51940 / KCTC 22103 / MED217)</name>
    <name type="common">Flavobacterium sp. (strain MED217)</name>
    <dbReference type="NCBI Taxonomy" id="398720"/>
    <lineage>
        <taxon>Bacteria</taxon>
        <taxon>Pseudomonadati</taxon>
        <taxon>Bacteroidota</taxon>
        <taxon>Flavobacteriia</taxon>
        <taxon>Flavobacteriales</taxon>
        <taxon>Flavobacteriaceae</taxon>
        <taxon>Leeuwenhoekiella</taxon>
    </lineage>
</organism>
<evidence type="ECO:0000313" key="3">
    <source>
        <dbReference type="EMBL" id="EAQ49009.1"/>
    </source>
</evidence>
<feature type="transmembrane region" description="Helical" evidence="1">
    <location>
        <begin position="146"/>
        <end position="174"/>
    </location>
</feature>
<reference evidence="3 4" key="1">
    <citation type="journal article" date="2007" name="Nature">
        <title>Light stimulates growth of proteorhodopsin-containing marine Flavobacteria.</title>
        <authorList>
            <person name="Gomez-Consarnau L."/>
            <person name="Gonzalez J.M."/>
            <person name="Coll-Llado M."/>
            <person name="Gourdon P."/>
            <person name="Pascher T."/>
            <person name="Neutze R."/>
            <person name="Pedros-Alio C."/>
            <person name="Pinhassi J."/>
        </authorList>
    </citation>
    <scope>NUCLEOTIDE SEQUENCE [LARGE SCALE GENOMIC DNA]</scope>
    <source>
        <strain evidence="3 4">MED217</strain>
    </source>
</reference>
<feature type="transmembrane region" description="Helical" evidence="1">
    <location>
        <begin position="47"/>
        <end position="67"/>
    </location>
</feature>
<dbReference type="Pfam" id="PF13548">
    <property type="entry name" value="DUF4126"/>
    <property type="match status" value="1"/>
</dbReference>
<keyword evidence="1" id="KW-1133">Transmembrane helix</keyword>
<keyword evidence="1" id="KW-0812">Transmembrane</keyword>
<protein>
    <recommendedName>
        <fullName evidence="2">DUF4126 domain-containing protein</fullName>
    </recommendedName>
</protein>
<dbReference type="AlphaFoldDB" id="A3XN65"/>
<comment type="caution">
    <text evidence="3">The sequence shown here is derived from an EMBL/GenBank/DDBJ whole genome shotgun (WGS) entry which is preliminary data.</text>
</comment>
<accession>A3XN65</accession>
<dbReference type="Proteomes" id="UP000001601">
    <property type="component" value="Unassembled WGS sequence"/>
</dbReference>
<dbReference type="STRING" id="398720.MED217_10682"/>
<evidence type="ECO:0000313" key="4">
    <source>
        <dbReference type="Proteomes" id="UP000001601"/>
    </source>
</evidence>
<dbReference type="eggNOG" id="ENOG5031U0Y">
    <property type="taxonomic scope" value="Bacteria"/>
</dbReference>
<feature type="domain" description="DUF4126" evidence="2">
    <location>
        <begin position="7"/>
        <end position="173"/>
    </location>
</feature>
<proteinExistence type="predicted"/>
<dbReference type="OrthoDB" id="288613at2"/>
<gene>
    <name evidence="3" type="ORF">MED217_10682</name>
</gene>
<dbReference type="EMBL" id="AANC01000006">
    <property type="protein sequence ID" value="EAQ49009.1"/>
    <property type="molecule type" value="Genomic_DNA"/>
</dbReference>
<feature type="transmembrane region" description="Helical" evidence="1">
    <location>
        <begin position="100"/>
        <end position="118"/>
    </location>
</feature>
<keyword evidence="1" id="KW-0472">Membrane</keyword>
<evidence type="ECO:0000256" key="1">
    <source>
        <dbReference type="SAM" id="Phobius"/>
    </source>
</evidence>
<sequence length="189" mass="20170">MELVISICLGIGLSAAAGFRIFLPLLALSAAAYFEVIELSAWEWLGNWQALVLLGVASCLEVLAYYIPWFDNTLDTIAVPLASVAGTMLFFVTFGDDAPWISWALAIIGGGGTAGLIAGSTAAIRATSTASTLGIANPIFSTLESIVSTILAVLAIFIPILAGVLVVFLAYRVYKWYHKRKLKKNALKK</sequence>
<keyword evidence="4" id="KW-1185">Reference proteome</keyword>
<evidence type="ECO:0000259" key="2">
    <source>
        <dbReference type="Pfam" id="PF13548"/>
    </source>
</evidence>
<dbReference type="HOGENOM" id="CLU_086377_1_1_10"/>
<feature type="transmembrane region" description="Helical" evidence="1">
    <location>
        <begin position="74"/>
        <end position="94"/>
    </location>
</feature>